<accession>A0A0L0HMI4</accession>
<dbReference type="PROSITE" id="PS50056">
    <property type="entry name" value="TYR_PHOSPHATASE_2"/>
    <property type="match status" value="1"/>
</dbReference>
<evidence type="ECO:0000256" key="2">
    <source>
        <dbReference type="ARBA" id="ARBA00013064"/>
    </source>
</evidence>
<keyword evidence="11" id="KW-1185">Reference proteome</keyword>
<protein>
    <recommendedName>
        <fullName evidence="2">protein-tyrosine-phosphatase</fullName>
        <ecNumber evidence="2">3.1.3.48</ecNumber>
    </recommendedName>
</protein>
<comment type="similarity">
    <text evidence="1">Belongs to the protein-tyrosine phosphatase family. Non-receptor class CDC14 subfamily.</text>
</comment>
<dbReference type="EMBL" id="KQ257453">
    <property type="protein sequence ID" value="KND02115.1"/>
    <property type="molecule type" value="Genomic_DNA"/>
</dbReference>
<evidence type="ECO:0000256" key="6">
    <source>
        <dbReference type="ARBA" id="ARBA00023306"/>
    </source>
</evidence>
<dbReference type="Pfam" id="PF14671">
    <property type="entry name" value="DSPn"/>
    <property type="match status" value="1"/>
</dbReference>
<feature type="compositionally biased region" description="Polar residues" evidence="7">
    <location>
        <begin position="533"/>
        <end position="543"/>
    </location>
</feature>
<dbReference type="OMA" id="ALPWIGW"/>
<sequence>MPYSTTGLIHHASSTSPADLLANAREFIKDKLYFTWLSQHPAQYPSVHFFTIDHVLVYINFYSDFGPSNLAHVVRFCDLIVEKMKNPRTADKKLVLYSSHDSDKRANAAFLICAYMLIVHRQTPEEAFRPLLGIQPPFLPYRDAGYGAATYHITIPDCLRGLHKGLTLGLLDLDSVDVEEYEFYEKVENGDFNWITNKFIALASPKDDPAPRTSSGFQQHHAALRTGTGWASGFAGLLARNNAVAPQRAAKPSKFHPAYRIDDLIKYLKERGVTTIIRLNNRTYDRTKFVQAGIEHVELYFPDGTTPPDGVLMRFLEICENRPGSIAVHCKAGLGRTGTLIAAYLMKHYKFTASEVISFLRIVRPGSVVGPQQNYLQSMQAKLWKLHPSGTLPPQISLLKPPTYPSLRRWPKPSIEPPSNTVTDQVEDDVQEELETEAVRLDEERGEIEKALREAGRMRGTAGEKLEEMAIPLQPRKHIGREDEKDREKEVRSQVQAARELALKQTENQRRTSPTHVSQTKPLYNYTTTTTTPISAVTASSRTHTPRSIPEKEREKDSRSAKSPPVKDFVVVGRSQTPVRGVRNNGWEKEGGR</sequence>
<dbReference type="CDD" id="cd14499">
    <property type="entry name" value="CDC14_C"/>
    <property type="match status" value="1"/>
</dbReference>
<dbReference type="InterPro" id="IPR000387">
    <property type="entry name" value="Tyr_Pase_dom"/>
</dbReference>
<dbReference type="InterPro" id="IPR044506">
    <property type="entry name" value="CDC14_C"/>
</dbReference>
<dbReference type="CDD" id="cd17657">
    <property type="entry name" value="CDC14_N"/>
    <property type="match status" value="1"/>
</dbReference>
<evidence type="ECO:0000256" key="7">
    <source>
        <dbReference type="SAM" id="MobiDB-lite"/>
    </source>
</evidence>
<dbReference type="GeneID" id="27692167"/>
<name>A0A0L0HMI4_SPIPD</name>
<dbReference type="Proteomes" id="UP000053201">
    <property type="component" value="Unassembled WGS sequence"/>
</dbReference>
<dbReference type="InterPro" id="IPR029260">
    <property type="entry name" value="DSPn"/>
</dbReference>
<evidence type="ECO:0000256" key="3">
    <source>
        <dbReference type="ARBA" id="ARBA00022618"/>
    </source>
</evidence>
<dbReference type="SMART" id="SM00195">
    <property type="entry name" value="DSPc"/>
    <property type="match status" value="1"/>
</dbReference>
<dbReference type="EC" id="3.1.3.48" evidence="2"/>
<keyword evidence="4" id="KW-0378">Hydrolase</keyword>
<dbReference type="PANTHER" id="PTHR23339">
    <property type="entry name" value="TYROSINE SPECIFIC PROTEIN PHOSPHATASE AND DUAL SPECIFICITY PROTEIN PHOSPHATASE"/>
    <property type="match status" value="1"/>
</dbReference>
<dbReference type="VEuPathDB" id="FungiDB:SPPG_09042"/>
<dbReference type="InterPro" id="IPR003595">
    <property type="entry name" value="Tyr_Pase_cat"/>
</dbReference>
<dbReference type="SMART" id="SM00404">
    <property type="entry name" value="PTPc_motif"/>
    <property type="match status" value="1"/>
</dbReference>
<dbReference type="GO" id="GO:0004725">
    <property type="term" value="F:protein tyrosine phosphatase activity"/>
    <property type="evidence" value="ECO:0007669"/>
    <property type="project" value="UniProtKB-EC"/>
</dbReference>
<organism evidence="10 11">
    <name type="scientific">Spizellomyces punctatus (strain DAOM BR117)</name>
    <dbReference type="NCBI Taxonomy" id="645134"/>
    <lineage>
        <taxon>Eukaryota</taxon>
        <taxon>Fungi</taxon>
        <taxon>Fungi incertae sedis</taxon>
        <taxon>Chytridiomycota</taxon>
        <taxon>Chytridiomycota incertae sedis</taxon>
        <taxon>Chytridiomycetes</taxon>
        <taxon>Spizellomycetales</taxon>
        <taxon>Spizellomycetaceae</taxon>
        <taxon>Spizellomyces</taxon>
    </lineage>
</organism>
<dbReference type="AlphaFoldDB" id="A0A0L0HMI4"/>
<reference evidence="10 11" key="1">
    <citation type="submission" date="2009-08" db="EMBL/GenBank/DDBJ databases">
        <title>The Genome Sequence of Spizellomyces punctatus strain DAOM BR117.</title>
        <authorList>
            <consortium name="The Broad Institute Genome Sequencing Platform"/>
            <person name="Russ C."/>
            <person name="Cuomo C."/>
            <person name="Shea T."/>
            <person name="Young S.K."/>
            <person name="Zeng Q."/>
            <person name="Koehrsen M."/>
            <person name="Haas B."/>
            <person name="Borodovsky M."/>
            <person name="Guigo R."/>
            <person name="Alvarado L."/>
            <person name="Berlin A."/>
            <person name="Bochicchio J."/>
            <person name="Borenstein D."/>
            <person name="Chapman S."/>
            <person name="Chen Z."/>
            <person name="Engels R."/>
            <person name="Freedman E."/>
            <person name="Gellesch M."/>
            <person name="Goldberg J."/>
            <person name="Griggs A."/>
            <person name="Gujja S."/>
            <person name="Heiman D."/>
            <person name="Hepburn T."/>
            <person name="Howarth C."/>
            <person name="Jen D."/>
            <person name="Larson L."/>
            <person name="Lewis B."/>
            <person name="Mehta T."/>
            <person name="Park D."/>
            <person name="Pearson M."/>
            <person name="Roberts A."/>
            <person name="Saif S."/>
            <person name="Shenoy N."/>
            <person name="Sisk P."/>
            <person name="Stolte C."/>
            <person name="Sykes S."/>
            <person name="Thomson T."/>
            <person name="Walk T."/>
            <person name="White J."/>
            <person name="Yandava C."/>
            <person name="Burger G."/>
            <person name="Gray M.W."/>
            <person name="Holland P.W.H."/>
            <person name="King N."/>
            <person name="Lang F.B.F."/>
            <person name="Roger A.J."/>
            <person name="Ruiz-Trillo I."/>
            <person name="Lander E."/>
            <person name="Nusbaum C."/>
        </authorList>
    </citation>
    <scope>NUCLEOTIDE SEQUENCE [LARGE SCALE GENOMIC DNA]</scope>
    <source>
        <strain evidence="10 11">DAOM BR117</strain>
    </source>
</reference>
<feature type="domain" description="Tyrosine-protein phosphatase" evidence="8">
    <location>
        <begin position="240"/>
        <end position="388"/>
    </location>
</feature>
<dbReference type="PROSITE" id="PS00383">
    <property type="entry name" value="TYR_PHOSPHATASE_1"/>
    <property type="match status" value="1"/>
</dbReference>
<dbReference type="SUPFAM" id="SSF52799">
    <property type="entry name" value="(Phosphotyrosine protein) phosphatases II"/>
    <property type="match status" value="2"/>
</dbReference>
<dbReference type="Gene3D" id="3.90.190.10">
    <property type="entry name" value="Protein tyrosine phosphatase superfamily"/>
    <property type="match status" value="2"/>
</dbReference>
<keyword evidence="5" id="KW-0904">Protein phosphatase</keyword>
<dbReference type="OrthoDB" id="5632at2759"/>
<feature type="compositionally biased region" description="Polar residues" evidence="7">
    <location>
        <begin position="511"/>
        <end position="526"/>
    </location>
</feature>
<dbReference type="Pfam" id="PF00782">
    <property type="entry name" value="DSPc"/>
    <property type="match status" value="1"/>
</dbReference>
<evidence type="ECO:0000256" key="1">
    <source>
        <dbReference type="ARBA" id="ARBA00007315"/>
    </source>
</evidence>
<feature type="compositionally biased region" description="Basic and acidic residues" evidence="7">
    <location>
        <begin position="455"/>
        <end position="468"/>
    </location>
</feature>
<gene>
    <name evidence="10" type="ORF">SPPG_09042</name>
</gene>
<dbReference type="InterPro" id="IPR050561">
    <property type="entry name" value="PTP"/>
</dbReference>
<dbReference type="InParanoid" id="A0A0L0HMI4"/>
<dbReference type="InterPro" id="IPR000340">
    <property type="entry name" value="Dual-sp_phosphatase_cat-dom"/>
</dbReference>
<evidence type="ECO:0000313" key="11">
    <source>
        <dbReference type="Proteomes" id="UP000053201"/>
    </source>
</evidence>
<dbReference type="GO" id="GO:0051301">
    <property type="term" value="P:cell division"/>
    <property type="evidence" value="ECO:0007669"/>
    <property type="project" value="UniProtKB-KW"/>
</dbReference>
<dbReference type="InterPro" id="IPR016130">
    <property type="entry name" value="Tyr_Pase_AS"/>
</dbReference>
<feature type="compositionally biased region" description="Basic and acidic residues" evidence="7">
    <location>
        <begin position="549"/>
        <end position="560"/>
    </location>
</feature>
<keyword evidence="6" id="KW-0131">Cell cycle</keyword>
<dbReference type="RefSeq" id="XP_016610154.1">
    <property type="nucleotide sequence ID" value="XM_016757195.1"/>
</dbReference>
<evidence type="ECO:0000256" key="5">
    <source>
        <dbReference type="ARBA" id="ARBA00022912"/>
    </source>
</evidence>
<proteinExistence type="inferred from homology"/>
<keyword evidence="3" id="KW-0132">Cell division</keyword>
<evidence type="ECO:0000259" key="9">
    <source>
        <dbReference type="PROSITE" id="PS50056"/>
    </source>
</evidence>
<dbReference type="FunCoup" id="A0A0L0HMI4">
    <property type="interactions" value="132"/>
</dbReference>
<evidence type="ECO:0000256" key="4">
    <source>
        <dbReference type="ARBA" id="ARBA00022801"/>
    </source>
</evidence>
<feature type="domain" description="Tyrosine specific protein phosphatases" evidence="9">
    <location>
        <begin position="313"/>
        <end position="375"/>
    </location>
</feature>
<dbReference type="InterPro" id="IPR020422">
    <property type="entry name" value="TYR_PHOSPHATASE_DUAL_dom"/>
</dbReference>
<dbReference type="InterPro" id="IPR029021">
    <property type="entry name" value="Prot-tyrosine_phosphatase-like"/>
</dbReference>
<evidence type="ECO:0000313" key="10">
    <source>
        <dbReference type="EMBL" id="KND02115.1"/>
    </source>
</evidence>
<feature type="compositionally biased region" description="Basic and acidic residues" evidence="7">
    <location>
        <begin position="480"/>
        <end position="492"/>
    </location>
</feature>
<dbReference type="PROSITE" id="PS50054">
    <property type="entry name" value="TYR_PHOSPHATASE_DUAL"/>
    <property type="match status" value="1"/>
</dbReference>
<dbReference type="STRING" id="645134.A0A0L0HMI4"/>
<feature type="region of interest" description="Disordered" evidence="7">
    <location>
        <begin position="455"/>
        <end position="593"/>
    </location>
</feature>
<dbReference type="eggNOG" id="KOG1720">
    <property type="taxonomic scope" value="Eukaryota"/>
</dbReference>
<evidence type="ECO:0000259" key="8">
    <source>
        <dbReference type="PROSITE" id="PS50054"/>
    </source>
</evidence>